<dbReference type="EMBL" id="SPHZ02000005">
    <property type="protein sequence ID" value="KAF0917301.1"/>
    <property type="molecule type" value="Genomic_DNA"/>
</dbReference>
<proteinExistence type="predicted"/>
<protein>
    <submittedName>
        <fullName evidence="1">Uncharacterized protein</fullName>
    </submittedName>
</protein>
<sequence>MVLIAYIDHIQLPTIGLTTHTVNYGVPRFQHFRSKKEIPYYADETIQENTTMQDSASLDEWIRLSSSSSQGFEMPSSIQSVIDKNNSIWENDVDSVVAFFSRSMKNLHAKHTAEMISDIKKVLAADNVPTKDIFEVGLNPNG</sequence>
<evidence type="ECO:0000313" key="2">
    <source>
        <dbReference type="Proteomes" id="UP000479710"/>
    </source>
</evidence>
<accession>A0A6G1DY12</accession>
<reference evidence="1 2" key="1">
    <citation type="submission" date="2019-11" db="EMBL/GenBank/DDBJ databases">
        <title>Whole genome sequence of Oryza granulata.</title>
        <authorList>
            <person name="Li W."/>
        </authorList>
    </citation>
    <scope>NUCLEOTIDE SEQUENCE [LARGE SCALE GENOMIC DNA]</scope>
    <source>
        <strain evidence="2">cv. Menghai</strain>
        <tissue evidence="1">Leaf</tissue>
    </source>
</reference>
<comment type="caution">
    <text evidence="1">The sequence shown here is derived from an EMBL/GenBank/DDBJ whole genome shotgun (WGS) entry which is preliminary data.</text>
</comment>
<dbReference type="AlphaFoldDB" id="A0A6G1DY12"/>
<evidence type="ECO:0000313" key="1">
    <source>
        <dbReference type="EMBL" id="KAF0917301.1"/>
    </source>
</evidence>
<organism evidence="1 2">
    <name type="scientific">Oryza meyeriana var. granulata</name>
    <dbReference type="NCBI Taxonomy" id="110450"/>
    <lineage>
        <taxon>Eukaryota</taxon>
        <taxon>Viridiplantae</taxon>
        <taxon>Streptophyta</taxon>
        <taxon>Embryophyta</taxon>
        <taxon>Tracheophyta</taxon>
        <taxon>Spermatophyta</taxon>
        <taxon>Magnoliopsida</taxon>
        <taxon>Liliopsida</taxon>
        <taxon>Poales</taxon>
        <taxon>Poaceae</taxon>
        <taxon>BOP clade</taxon>
        <taxon>Oryzoideae</taxon>
        <taxon>Oryzeae</taxon>
        <taxon>Oryzinae</taxon>
        <taxon>Oryza</taxon>
        <taxon>Oryza meyeriana</taxon>
    </lineage>
</organism>
<gene>
    <name evidence="1" type="ORF">E2562_017477</name>
</gene>
<keyword evidence="2" id="KW-1185">Reference proteome</keyword>
<dbReference type="Proteomes" id="UP000479710">
    <property type="component" value="Unassembled WGS sequence"/>
</dbReference>
<name>A0A6G1DY12_9ORYZ</name>